<gene>
    <name evidence="9" type="ORF">Ocin01_18904</name>
</gene>
<evidence type="ECO:0000256" key="5">
    <source>
        <dbReference type="ARBA" id="ARBA00022989"/>
    </source>
</evidence>
<reference evidence="9 10" key="1">
    <citation type="journal article" date="2016" name="Genome Biol. Evol.">
        <title>Gene Family Evolution Reflects Adaptation to Soil Environmental Stressors in the Genome of the Collembolan Orchesella cincta.</title>
        <authorList>
            <person name="Faddeeva-Vakhrusheva A."/>
            <person name="Derks M.F."/>
            <person name="Anvar S.Y."/>
            <person name="Agamennone V."/>
            <person name="Suring W."/>
            <person name="Smit S."/>
            <person name="van Straalen N.M."/>
            <person name="Roelofs D."/>
        </authorList>
    </citation>
    <scope>NUCLEOTIDE SEQUENCE [LARGE SCALE GENOMIC DNA]</scope>
    <source>
        <tissue evidence="9">Mixed pool</tissue>
    </source>
</reference>
<evidence type="ECO:0000256" key="2">
    <source>
        <dbReference type="ARBA" id="ARBA00022448"/>
    </source>
</evidence>
<comment type="subcellular location">
    <subcellularLocation>
        <location evidence="1">Membrane</location>
    </subcellularLocation>
</comment>
<evidence type="ECO:0000313" key="10">
    <source>
        <dbReference type="Proteomes" id="UP000094527"/>
    </source>
</evidence>
<sequence>LSGEGVFWISLPRAGTRPNYPSGRGPPPIQAAEVPEMDSHDNEYSLLEMVDAGNTRCPCPFVPTTVPPELQTKRPVEIEGRRSHVLQMLIGWVILVPLSFFVARFYKETFSKVFFLQEFWWYTIHFLCLATTLIFTAGGIYALKIKRSTGPEYEIVWTDATTIHIYFGYGLIASFILHLLLGAFRAYDMEIRMIQISLHWGLGWLEYAVANVVIMSSMGIPSGILNCTSLVVYIAFLAVQLMFTLGMEVHIRRVDDELALQPPRSYLPSPVMRLFHRDAPHANFRMWILGFFFLVCVAFFTALHLTMDFGFEFSPASQPS</sequence>
<feature type="transmembrane region" description="Helical" evidence="7">
    <location>
        <begin position="223"/>
        <end position="243"/>
    </location>
</feature>
<feature type="transmembrane region" description="Helical" evidence="7">
    <location>
        <begin position="196"/>
        <end position="217"/>
    </location>
</feature>
<keyword evidence="5 7" id="KW-1133">Transmembrane helix</keyword>
<dbReference type="GO" id="GO:0016020">
    <property type="term" value="C:membrane"/>
    <property type="evidence" value="ECO:0007669"/>
    <property type="project" value="UniProtKB-SubCell"/>
</dbReference>
<evidence type="ECO:0000256" key="7">
    <source>
        <dbReference type="SAM" id="Phobius"/>
    </source>
</evidence>
<keyword evidence="10" id="KW-1185">Reference proteome</keyword>
<feature type="non-terminal residue" evidence="9">
    <location>
        <position position="1"/>
    </location>
</feature>
<dbReference type="Gene3D" id="1.20.120.1770">
    <property type="match status" value="1"/>
</dbReference>
<feature type="transmembrane region" description="Helical" evidence="7">
    <location>
        <begin position="119"/>
        <end position="143"/>
    </location>
</feature>
<evidence type="ECO:0000259" key="8">
    <source>
        <dbReference type="SMART" id="SM00665"/>
    </source>
</evidence>
<feature type="domain" description="Cytochrome b561" evidence="8">
    <location>
        <begin position="83"/>
        <end position="218"/>
    </location>
</feature>
<keyword evidence="6 7" id="KW-0472">Membrane</keyword>
<keyword evidence="2" id="KW-0813">Transport</keyword>
<accession>A0A1D2M475</accession>
<keyword evidence="4" id="KW-0249">Electron transport</keyword>
<comment type="caution">
    <text evidence="9">The sequence shown here is derived from an EMBL/GenBank/DDBJ whole genome shotgun (WGS) entry which is preliminary data.</text>
</comment>
<dbReference type="Proteomes" id="UP000094527">
    <property type="component" value="Unassembled WGS sequence"/>
</dbReference>
<evidence type="ECO:0000313" key="9">
    <source>
        <dbReference type="EMBL" id="ODM87778.1"/>
    </source>
</evidence>
<proteinExistence type="predicted"/>
<dbReference type="CDD" id="cd08760">
    <property type="entry name" value="Cyt_b561_FRRS1_like"/>
    <property type="match status" value="1"/>
</dbReference>
<dbReference type="SMART" id="SM00665">
    <property type="entry name" value="B561"/>
    <property type="match status" value="1"/>
</dbReference>
<dbReference type="InterPro" id="IPR006593">
    <property type="entry name" value="Cyt_b561/ferric_Rdtase_TM"/>
</dbReference>
<name>A0A1D2M475_ORCCI</name>
<organism evidence="9 10">
    <name type="scientific">Orchesella cincta</name>
    <name type="common">Springtail</name>
    <name type="synonym">Podura cincta</name>
    <dbReference type="NCBI Taxonomy" id="48709"/>
    <lineage>
        <taxon>Eukaryota</taxon>
        <taxon>Metazoa</taxon>
        <taxon>Ecdysozoa</taxon>
        <taxon>Arthropoda</taxon>
        <taxon>Hexapoda</taxon>
        <taxon>Collembola</taxon>
        <taxon>Entomobryomorpha</taxon>
        <taxon>Entomobryoidea</taxon>
        <taxon>Orchesellidae</taxon>
        <taxon>Orchesellinae</taxon>
        <taxon>Orchesella</taxon>
    </lineage>
</organism>
<evidence type="ECO:0000256" key="1">
    <source>
        <dbReference type="ARBA" id="ARBA00004370"/>
    </source>
</evidence>
<dbReference type="EMBL" id="LJIJ01004706">
    <property type="protein sequence ID" value="ODM87778.1"/>
    <property type="molecule type" value="Genomic_DNA"/>
</dbReference>
<evidence type="ECO:0000256" key="3">
    <source>
        <dbReference type="ARBA" id="ARBA00022692"/>
    </source>
</evidence>
<keyword evidence="3 7" id="KW-0812">Transmembrane</keyword>
<feature type="transmembrane region" description="Helical" evidence="7">
    <location>
        <begin position="286"/>
        <end position="307"/>
    </location>
</feature>
<evidence type="ECO:0000256" key="4">
    <source>
        <dbReference type="ARBA" id="ARBA00022982"/>
    </source>
</evidence>
<evidence type="ECO:0000256" key="6">
    <source>
        <dbReference type="ARBA" id="ARBA00023136"/>
    </source>
</evidence>
<feature type="transmembrane region" description="Helical" evidence="7">
    <location>
        <begin position="163"/>
        <end position="184"/>
    </location>
</feature>
<protein>
    <submittedName>
        <fullName evidence="9">Ferric-chelate reductase 1</fullName>
    </submittedName>
</protein>
<dbReference type="AlphaFoldDB" id="A0A1D2M475"/>
<feature type="transmembrane region" description="Helical" evidence="7">
    <location>
        <begin position="89"/>
        <end position="107"/>
    </location>
</feature>